<dbReference type="PROSITE" id="PS00107">
    <property type="entry name" value="PROTEIN_KINASE_ATP"/>
    <property type="match status" value="1"/>
</dbReference>
<dbReference type="InterPro" id="IPR008271">
    <property type="entry name" value="Ser/Thr_kinase_AS"/>
</dbReference>
<dbReference type="Gene3D" id="3.30.10.20">
    <property type="match status" value="3"/>
</dbReference>
<gene>
    <name evidence="14" type="primary">pknB</name>
    <name evidence="14" type="ORF">ISU02_01020</name>
</gene>
<comment type="catalytic activity">
    <reaction evidence="7">
        <text>L-threonyl-[protein] + ATP = O-phospho-L-threonyl-[protein] + ADP + H(+)</text>
        <dbReference type="Rhea" id="RHEA:46608"/>
        <dbReference type="Rhea" id="RHEA-COMP:11060"/>
        <dbReference type="Rhea" id="RHEA-COMP:11605"/>
        <dbReference type="ChEBI" id="CHEBI:15378"/>
        <dbReference type="ChEBI" id="CHEBI:30013"/>
        <dbReference type="ChEBI" id="CHEBI:30616"/>
        <dbReference type="ChEBI" id="CHEBI:61977"/>
        <dbReference type="ChEBI" id="CHEBI:456216"/>
        <dbReference type="EC" id="2.7.11.1"/>
    </reaction>
</comment>
<dbReference type="InterPro" id="IPR011009">
    <property type="entry name" value="Kinase-like_dom_sf"/>
</dbReference>
<keyword evidence="15" id="KW-1185">Reference proteome</keyword>
<keyword evidence="2" id="KW-0723">Serine/threonine-protein kinase</keyword>
<evidence type="ECO:0000313" key="15">
    <source>
        <dbReference type="Proteomes" id="UP000614200"/>
    </source>
</evidence>
<dbReference type="Proteomes" id="UP000614200">
    <property type="component" value="Unassembled WGS sequence"/>
</dbReference>
<keyword evidence="3" id="KW-0808">Transferase</keyword>
<feature type="binding site" evidence="9">
    <location>
        <position position="42"/>
    </location>
    <ligand>
        <name>ATP</name>
        <dbReference type="ChEBI" id="CHEBI:30616"/>
    </ligand>
</feature>
<evidence type="ECO:0000256" key="3">
    <source>
        <dbReference type="ARBA" id="ARBA00022679"/>
    </source>
</evidence>
<protein>
    <recommendedName>
        <fullName evidence="1">non-specific serine/threonine protein kinase</fullName>
        <ecNumber evidence="1">2.7.11.1</ecNumber>
    </recommendedName>
</protein>
<feature type="domain" description="PASTA" evidence="13">
    <location>
        <begin position="444"/>
        <end position="510"/>
    </location>
</feature>
<name>A0ABR9ZMI7_9FIRM</name>
<dbReference type="NCBIfam" id="NF033483">
    <property type="entry name" value="PknB_PASTA_kin"/>
    <property type="match status" value="1"/>
</dbReference>
<dbReference type="InterPro" id="IPR005543">
    <property type="entry name" value="PASTA_dom"/>
</dbReference>
<keyword evidence="11" id="KW-1133">Transmembrane helix</keyword>
<evidence type="ECO:0000256" key="8">
    <source>
        <dbReference type="ARBA" id="ARBA00048679"/>
    </source>
</evidence>
<dbReference type="PROSITE" id="PS50011">
    <property type="entry name" value="PROTEIN_KINASE_DOM"/>
    <property type="match status" value="1"/>
</dbReference>
<accession>A0ABR9ZMI7</accession>
<keyword evidence="4 9" id="KW-0547">Nucleotide-binding</keyword>
<feature type="transmembrane region" description="Helical" evidence="11">
    <location>
        <begin position="348"/>
        <end position="368"/>
    </location>
</feature>
<evidence type="ECO:0000256" key="7">
    <source>
        <dbReference type="ARBA" id="ARBA00047899"/>
    </source>
</evidence>
<dbReference type="EC" id="2.7.11.1" evidence="1"/>
<evidence type="ECO:0000259" key="13">
    <source>
        <dbReference type="PROSITE" id="PS51178"/>
    </source>
</evidence>
<dbReference type="CDD" id="cd06577">
    <property type="entry name" value="PASTA_pknB"/>
    <property type="match status" value="3"/>
</dbReference>
<comment type="catalytic activity">
    <reaction evidence="8">
        <text>L-seryl-[protein] + ATP = O-phospho-L-seryl-[protein] + ADP + H(+)</text>
        <dbReference type="Rhea" id="RHEA:17989"/>
        <dbReference type="Rhea" id="RHEA-COMP:9863"/>
        <dbReference type="Rhea" id="RHEA-COMP:11604"/>
        <dbReference type="ChEBI" id="CHEBI:15378"/>
        <dbReference type="ChEBI" id="CHEBI:29999"/>
        <dbReference type="ChEBI" id="CHEBI:30616"/>
        <dbReference type="ChEBI" id="CHEBI:83421"/>
        <dbReference type="ChEBI" id="CHEBI:456216"/>
        <dbReference type="EC" id="2.7.11.1"/>
    </reaction>
</comment>
<evidence type="ECO:0000256" key="9">
    <source>
        <dbReference type="PROSITE-ProRule" id="PRU10141"/>
    </source>
</evidence>
<dbReference type="Gene3D" id="3.30.200.20">
    <property type="entry name" value="Phosphorylase Kinase, domain 1"/>
    <property type="match status" value="1"/>
</dbReference>
<dbReference type="SMART" id="SM00220">
    <property type="entry name" value="S_TKc"/>
    <property type="match status" value="1"/>
</dbReference>
<dbReference type="SUPFAM" id="SSF56112">
    <property type="entry name" value="Protein kinase-like (PK-like)"/>
    <property type="match status" value="1"/>
</dbReference>
<keyword evidence="11" id="KW-0472">Membrane</keyword>
<evidence type="ECO:0000256" key="5">
    <source>
        <dbReference type="ARBA" id="ARBA00022777"/>
    </source>
</evidence>
<keyword evidence="6 9" id="KW-0067">ATP-binding</keyword>
<dbReference type="PROSITE" id="PS51178">
    <property type="entry name" value="PASTA"/>
    <property type="match status" value="3"/>
</dbReference>
<dbReference type="Gene3D" id="1.10.510.10">
    <property type="entry name" value="Transferase(Phosphotransferase) domain 1"/>
    <property type="match status" value="1"/>
</dbReference>
<dbReference type="InterPro" id="IPR000719">
    <property type="entry name" value="Prot_kinase_dom"/>
</dbReference>
<organism evidence="14 15">
    <name type="scientific">Fusibacter ferrireducens</name>
    <dbReference type="NCBI Taxonomy" id="2785058"/>
    <lineage>
        <taxon>Bacteria</taxon>
        <taxon>Bacillati</taxon>
        <taxon>Bacillota</taxon>
        <taxon>Clostridia</taxon>
        <taxon>Eubacteriales</taxon>
        <taxon>Eubacteriales Family XII. Incertae Sedis</taxon>
        <taxon>Fusibacter</taxon>
    </lineage>
</organism>
<evidence type="ECO:0000256" key="6">
    <source>
        <dbReference type="ARBA" id="ARBA00022840"/>
    </source>
</evidence>
<keyword evidence="11" id="KW-0812">Transmembrane</keyword>
<dbReference type="PANTHER" id="PTHR43289:SF34">
    <property type="entry name" value="SERINE_THREONINE-PROTEIN KINASE YBDM-RELATED"/>
    <property type="match status" value="1"/>
</dbReference>
<evidence type="ECO:0000256" key="10">
    <source>
        <dbReference type="SAM" id="MobiDB-lite"/>
    </source>
</evidence>
<dbReference type="Pfam" id="PF00069">
    <property type="entry name" value="Pkinase"/>
    <property type="match status" value="1"/>
</dbReference>
<evidence type="ECO:0000256" key="11">
    <source>
        <dbReference type="SAM" id="Phobius"/>
    </source>
</evidence>
<reference evidence="14 15" key="1">
    <citation type="submission" date="2020-11" db="EMBL/GenBank/DDBJ databases">
        <title>Fusibacter basophilias sp. nov.</title>
        <authorList>
            <person name="Qiu D."/>
        </authorList>
    </citation>
    <scope>NUCLEOTIDE SEQUENCE [LARGE SCALE GENOMIC DNA]</scope>
    <source>
        <strain evidence="14 15">Q10-2</strain>
    </source>
</reference>
<feature type="region of interest" description="Disordered" evidence="10">
    <location>
        <begin position="308"/>
        <end position="340"/>
    </location>
</feature>
<evidence type="ECO:0000256" key="4">
    <source>
        <dbReference type="ARBA" id="ARBA00022741"/>
    </source>
</evidence>
<sequence>MTSIIGTVLDKRYEIIEIVGSGGMATVYRAKDLILNRMVAVKILKRELSNDEDFVMKFEKESQSAASLSHPNIVNIFDVGLDQGMHYIIMELVTGNTLRDYLNKMNGFMKEEAVINITLQIASALNNAHQNNIIHRDIKSQNILVNEQGSIKVADFGIARATTKSTIVNTKEVVGSVHYTSPEQARGGYVDERSDIYSLGILMYELTTKELPYVADTPVAVALKHLKDELPDLRLVNDQISEGLVSIIHKATQKDLNMRYQSVSEMIEDLKHVRNDKHYVVEEHIYLNDETMVLPKITEEDIMNHQLKKQNQNHSAKGKMPKNSSEDEQKNMKRKKGGKKAPVNKLNATLVVLAALLLSLLVFSVFAINKIQDMFKTEIVLMPYVTGLPSEEAIRILNEKGLIADTTEKRFDNTVEQGHVISQSLPEGEELKEGYTINLVISNGPVLVTTPNVLHQTLQKATVMIENVGLTIGEPTYEFDDLPAGMIIQQTPKAGVKVKEGETVEIVISQGVKITTVLIPNLAGNTLAEAEKALKDLGLKVGKVEELSSEDVEKGLVISNAGVGSEAKQGASVNLSISTGPDSTDPQVDPTTGAELTSRLFVIPTDTFINDPEAIKVEMVQGEVTTVVYEKTHAKDEKEVKFTIKGTGSAVINIYFSGQLVSTQYVEF</sequence>
<dbReference type="InterPro" id="IPR017441">
    <property type="entry name" value="Protein_kinase_ATP_BS"/>
</dbReference>
<feature type="domain" description="PASTA" evidence="13">
    <location>
        <begin position="513"/>
        <end position="579"/>
    </location>
</feature>
<evidence type="ECO:0000259" key="12">
    <source>
        <dbReference type="PROSITE" id="PS50011"/>
    </source>
</evidence>
<evidence type="ECO:0000313" key="14">
    <source>
        <dbReference type="EMBL" id="MBF4691675.1"/>
    </source>
</evidence>
<dbReference type="PANTHER" id="PTHR43289">
    <property type="entry name" value="MITOGEN-ACTIVATED PROTEIN KINASE KINASE KINASE 20-RELATED"/>
    <property type="match status" value="1"/>
</dbReference>
<feature type="domain" description="Protein kinase" evidence="12">
    <location>
        <begin position="13"/>
        <end position="287"/>
    </location>
</feature>
<keyword evidence="5 14" id="KW-0418">Kinase</keyword>
<evidence type="ECO:0000256" key="1">
    <source>
        <dbReference type="ARBA" id="ARBA00012513"/>
    </source>
</evidence>
<dbReference type="SMART" id="SM00740">
    <property type="entry name" value="PASTA"/>
    <property type="match status" value="3"/>
</dbReference>
<dbReference type="EMBL" id="JADKNH010000001">
    <property type="protein sequence ID" value="MBF4691675.1"/>
    <property type="molecule type" value="Genomic_DNA"/>
</dbReference>
<dbReference type="CDD" id="cd14014">
    <property type="entry name" value="STKc_PknB_like"/>
    <property type="match status" value="1"/>
</dbReference>
<dbReference type="GO" id="GO:0016301">
    <property type="term" value="F:kinase activity"/>
    <property type="evidence" value="ECO:0007669"/>
    <property type="project" value="UniProtKB-KW"/>
</dbReference>
<feature type="domain" description="PASTA" evidence="13">
    <location>
        <begin position="376"/>
        <end position="443"/>
    </location>
</feature>
<proteinExistence type="predicted"/>
<dbReference type="RefSeq" id="WP_194699921.1">
    <property type="nucleotide sequence ID" value="NZ_JADKNH010000001.1"/>
</dbReference>
<evidence type="ECO:0000256" key="2">
    <source>
        <dbReference type="ARBA" id="ARBA00022527"/>
    </source>
</evidence>
<dbReference type="Pfam" id="PF03793">
    <property type="entry name" value="PASTA"/>
    <property type="match status" value="3"/>
</dbReference>
<dbReference type="PROSITE" id="PS00108">
    <property type="entry name" value="PROTEIN_KINASE_ST"/>
    <property type="match status" value="1"/>
</dbReference>
<comment type="caution">
    <text evidence="14">The sequence shown here is derived from an EMBL/GenBank/DDBJ whole genome shotgun (WGS) entry which is preliminary data.</text>
</comment>